<dbReference type="AlphaFoldDB" id="A0A9P1I7G2"/>
<feature type="signal peptide" evidence="1">
    <location>
        <begin position="1"/>
        <end position="25"/>
    </location>
</feature>
<reference evidence="2" key="1">
    <citation type="submission" date="2022-11" db="EMBL/GenBank/DDBJ databases">
        <authorList>
            <person name="Kikuchi T."/>
        </authorList>
    </citation>
    <scope>NUCLEOTIDE SEQUENCE</scope>
    <source>
        <strain evidence="2">PS1010</strain>
    </source>
</reference>
<name>A0A9P1I7G2_9PELO</name>
<keyword evidence="3" id="KW-1185">Reference proteome</keyword>
<proteinExistence type="predicted"/>
<dbReference type="EMBL" id="CANHGI010000001">
    <property type="protein sequence ID" value="CAI5439588.1"/>
    <property type="molecule type" value="Genomic_DNA"/>
</dbReference>
<evidence type="ECO:0000256" key="1">
    <source>
        <dbReference type="SAM" id="SignalP"/>
    </source>
</evidence>
<feature type="chain" id="PRO_5040333368" evidence="1">
    <location>
        <begin position="26"/>
        <end position="215"/>
    </location>
</feature>
<evidence type="ECO:0000313" key="3">
    <source>
        <dbReference type="Proteomes" id="UP001152747"/>
    </source>
</evidence>
<evidence type="ECO:0000313" key="2">
    <source>
        <dbReference type="EMBL" id="CAI5439588.1"/>
    </source>
</evidence>
<keyword evidence="1" id="KW-0732">Signal</keyword>
<sequence>MKFFIISSMVLAVCMAAAVANTAESAELKEIKALIAKLETGLESLSFEFKSAVTKITAKCTSSSSFGSLFSDSYVKPGSTSNFNEESIRQEVLNILKGGNNQNNNNFGNFLRSRFPENYQIPIYIQGGAQAQPSASYIPVAQGAYASAPAQVATTYTVQQQAPAVAYQAQPAPVQVQYSAPAPVPAQYAPQVQVPASGSYATAPAAAQYVTSKKK</sequence>
<gene>
    <name evidence="2" type="ORF">CAMP_LOCUS2225</name>
</gene>
<dbReference type="Proteomes" id="UP001152747">
    <property type="component" value="Unassembled WGS sequence"/>
</dbReference>
<organism evidence="2 3">
    <name type="scientific">Caenorhabditis angaria</name>
    <dbReference type="NCBI Taxonomy" id="860376"/>
    <lineage>
        <taxon>Eukaryota</taxon>
        <taxon>Metazoa</taxon>
        <taxon>Ecdysozoa</taxon>
        <taxon>Nematoda</taxon>
        <taxon>Chromadorea</taxon>
        <taxon>Rhabditida</taxon>
        <taxon>Rhabditina</taxon>
        <taxon>Rhabditomorpha</taxon>
        <taxon>Rhabditoidea</taxon>
        <taxon>Rhabditidae</taxon>
        <taxon>Peloderinae</taxon>
        <taxon>Caenorhabditis</taxon>
    </lineage>
</organism>
<protein>
    <submittedName>
        <fullName evidence="2">Uncharacterized protein</fullName>
    </submittedName>
</protein>
<accession>A0A9P1I7G2</accession>
<comment type="caution">
    <text evidence="2">The sequence shown here is derived from an EMBL/GenBank/DDBJ whole genome shotgun (WGS) entry which is preliminary data.</text>
</comment>